<evidence type="ECO:0000256" key="1">
    <source>
        <dbReference type="ARBA" id="ARBA00001970"/>
    </source>
</evidence>
<dbReference type="FunCoup" id="A0A5N4B1G3">
    <property type="interactions" value="1"/>
</dbReference>
<keyword evidence="8 12" id="KW-1133">Transmembrane helix</keyword>
<keyword evidence="10 12" id="KW-0472">Membrane</keyword>
<dbReference type="PANTHER" id="PTHR15422:SF43">
    <property type="entry name" value="ASCORBATE FERRIREDUCTASE (TRANSMEMBRANE)"/>
    <property type="match status" value="1"/>
</dbReference>
<evidence type="ECO:0000256" key="2">
    <source>
        <dbReference type="ARBA" id="ARBA00004141"/>
    </source>
</evidence>
<feature type="transmembrane region" description="Helical" evidence="12">
    <location>
        <begin position="122"/>
        <end position="146"/>
    </location>
</feature>
<evidence type="ECO:0000313" key="15">
    <source>
        <dbReference type="Proteomes" id="UP000327044"/>
    </source>
</evidence>
<evidence type="ECO:0000256" key="3">
    <source>
        <dbReference type="ARBA" id="ARBA00022448"/>
    </source>
</evidence>
<feature type="domain" description="Cytochrome b561" evidence="13">
    <location>
        <begin position="16"/>
        <end position="220"/>
    </location>
</feature>
<keyword evidence="4" id="KW-0349">Heme</keyword>
<evidence type="ECO:0000256" key="4">
    <source>
        <dbReference type="ARBA" id="ARBA00022617"/>
    </source>
</evidence>
<keyword evidence="15" id="KW-1185">Reference proteome</keyword>
<keyword evidence="7" id="KW-0249">Electron transport</keyword>
<dbReference type="SMART" id="SM00665">
    <property type="entry name" value="B561"/>
    <property type="match status" value="1"/>
</dbReference>
<comment type="cofactor">
    <cofactor evidence="1">
        <name>heme b</name>
        <dbReference type="ChEBI" id="CHEBI:60344"/>
    </cofactor>
</comment>
<name>A0A5N4B1G3_PHOPY</name>
<evidence type="ECO:0000256" key="5">
    <source>
        <dbReference type="ARBA" id="ARBA00022692"/>
    </source>
</evidence>
<protein>
    <recommendedName>
        <fullName evidence="11">ascorbate ferrireductase (transmembrane)</fullName>
        <ecNumber evidence="11">7.2.1.3</ecNumber>
    </recommendedName>
</protein>
<dbReference type="Gene3D" id="1.20.120.1770">
    <property type="match status" value="1"/>
</dbReference>
<dbReference type="EMBL" id="VVIM01000001">
    <property type="protein sequence ID" value="KAB0803442.1"/>
    <property type="molecule type" value="Genomic_DNA"/>
</dbReference>
<reference evidence="14 15" key="1">
    <citation type="journal article" date="2018" name="Elife">
        <title>Firefly genomes illuminate parallel origins of bioluminescence in beetles.</title>
        <authorList>
            <person name="Fallon T.R."/>
            <person name="Lower S.E."/>
            <person name="Chang C.H."/>
            <person name="Bessho-Uehara M."/>
            <person name="Martin G.J."/>
            <person name="Bewick A.J."/>
            <person name="Behringer M."/>
            <person name="Debat H.J."/>
            <person name="Wong I."/>
            <person name="Day J.C."/>
            <person name="Suvorov A."/>
            <person name="Silva C.J."/>
            <person name="Stanger-Hall K.F."/>
            <person name="Hall D.W."/>
            <person name="Schmitz R.J."/>
            <person name="Nelson D.R."/>
            <person name="Lewis S.M."/>
            <person name="Shigenobu S."/>
            <person name="Bybee S.M."/>
            <person name="Larracuente A.M."/>
            <person name="Oba Y."/>
            <person name="Weng J.K."/>
        </authorList>
    </citation>
    <scope>NUCLEOTIDE SEQUENCE [LARGE SCALE GENOMIC DNA]</scope>
    <source>
        <strain evidence="14">1611_PpyrPB1</strain>
        <tissue evidence="14">Whole body</tissue>
    </source>
</reference>
<evidence type="ECO:0000256" key="10">
    <source>
        <dbReference type="ARBA" id="ARBA00023136"/>
    </source>
</evidence>
<dbReference type="InParanoid" id="A0A5N4B1G3"/>
<evidence type="ECO:0000256" key="6">
    <source>
        <dbReference type="ARBA" id="ARBA00022723"/>
    </source>
</evidence>
<dbReference type="PROSITE" id="PS50939">
    <property type="entry name" value="CYTOCHROME_B561"/>
    <property type="match status" value="1"/>
</dbReference>
<evidence type="ECO:0000256" key="12">
    <source>
        <dbReference type="SAM" id="Phobius"/>
    </source>
</evidence>
<dbReference type="EC" id="7.2.1.3" evidence="11"/>
<feature type="transmembrane region" description="Helical" evidence="12">
    <location>
        <begin position="82"/>
        <end position="102"/>
    </location>
</feature>
<dbReference type="InterPro" id="IPR045150">
    <property type="entry name" value="CYB561D1/2"/>
</dbReference>
<keyword evidence="6" id="KW-0479">Metal-binding</keyword>
<dbReference type="InterPro" id="IPR006593">
    <property type="entry name" value="Cyt_b561/ferric_Rdtase_TM"/>
</dbReference>
<dbReference type="OrthoDB" id="432881at2759"/>
<dbReference type="GO" id="GO:0140571">
    <property type="term" value="F:transmembrane ascorbate ferrireductase activity"/>
    <property type="evidence" value="ECO:0007669"/>
    <property type="project" value="UniProtKB-EC"/>
</dbReference>
<dbReference type="GO" id="GO:0140575">
    <property type="term" value="F:transmembrane monodehydroascorbate reductase activity"/>
    <property type="evidence" value="ECO:0007669"/>
    <property type="project" value="InterPro"/>
</dbReference>
<sequence>MNGTSIDTVLQILKWIVNTLFHQCVAVVAVYTIWIPIENYSAPFSWHVILCTLGLFPIVAECLILFSKQNVWSQEIDRKQKYWIHAILISIGAFLIIFGTALETYRKAVHTDPNVKNFESAHAITGLIGIIFIVFAMVCGLLAFNTQRIYRWKEKFRPIYFKFAHNVIGQTAYLFCLISFCLGYFTPWFVYYTSEASRISATVVSVIVAFWSTICAWRSLVNQIRSLRNVDN</sequence>
<evidence type="ECO:0000256" key="9">
    <source>
        <dbReference type="ARBA" id="ARBA00023004"/>
    </source>
</evidence>
<dbReference type="GO" id="GO:0046872">
    <property type="term" value="F:metal ion binding"/>
    <property type="evidence" value="ECO:0007669"/>
    <property type="project" value="UniProtKB-KW"/>
</dbReference>
<evidence type="ECO:0000256" key="7">
    <source>
        <dbReference type="ARBA" id="ARBA00022982"/>
    </source>
</evidence>
<dbReference type="AlphaFoldDB" id="A0A5N4B1G3"/>
<feature type="transmembrane region" description="Helical" evidence="12">
    <location>
        <begin position="167"/>
        <end position="190"/>
    </location>
</feature>
<evidence type="ECO:0000256" key="11">
    <source>
        <dbReference type="ARBA" id="ARBA00024225"/>
    </source>
</evidence>
<dbReference type="Pfam" id="PF03188">
    <property type="entry name" value="Cytochrom_B561"/>
    <property type="match status" value="1"/>
</dbReference>
<feature type="transmembrane region" description="Helical" evidence="12">
    <location>
        <begin position="12"/>
        <end position="34"/>
    </location>
</feature>
<gene>
    <name evidence="14" type="ORF">PPYR_00412</name>
</gene>
<dbReference type="PANTHER" id="PTHR15422">
    <property type="entry name" value="OS05G0565100 PROTEIN"/>
    <property type="match status" value="1"/>
</dbReference>
<feature type="transmembrane region" description="Helical" evidence="12">
    <location>
        <begin position="196"/>
        <end position="217"/>
    </location>
</feature>
<keyword evidence="9" id="KW-0408">Iron</keyword>
<comment type="caution">
    <text evidence="14">The sequence shown here is derived from an EMBL/GenBank/DDBJ whole genome shotgun (WGS) entry which is preliminary data.</text>
</comment>
<comment type="subcellular location">
    <subcellularLocation>
        <location evidence="2">Membrane</location>
        <topology evidence="2">Multi-pass membrane protein</topology>
    </subcellularLocation>
</comment>
<evidence type="ECO:0000256" key="8">
    <source>
        <dbReference type="ARBA" id="ARBA00022989"/>
    </source>
</evidence>
<feature type="transmembrane region" description="Helical" evidence="12">
    <location>
        <begin position="46"/>
        <end position="66"/>
    </location>
</feature>
<accession>A0A5N4B1G3</accession>
<keyword evidence="3" id="KW-0813">Transport</keyword>
<proteinExistence type="predicted"/>
<dbReference type="GO" id="GO:0016020">
    <property type="term" value="C:membrane"/>
    <property type="evidence" value="ECO:0007669"/>
    <property type="project" value="UniProtKB-SubCell"/>
</dbReference>
<evidence type="ECO:0000259" key="13">
    <source>
        <dbReference type="PROSITE" id="PS50939"/>
    </source>
</evidence>
<dbReference type="Proteomes" id="UP000327044">
    <property type="component" value="Unassembled WGS sequence"/>
</dbReference>
<organism evidence="14 15">
    <name type="scientific">Photinus pyralis</name>
    <name type="common">Common eastern firefly</name>
    <name type="synonym">Lampyris pyralis</name>
    <dbReference type="NCBI Taxonomy" id="7054"/>
    <lineage>
        <taxon>Eukaryota</taxon>
        <taxon>Metazoa</taxon>
        <taxon>Ecdysozoa</taxon>
        <taxon>Arthropoda</taxon>
        <taxon>Hexapoda</taxon>
        <taxon>Insecta</taxon>
        <taxon>Pterygota</taxon>
        <taxon>Neoptera</taxon>
        <taxon>Endopterygota</taxon>
        <taxon>Coleoptera</taxon>
        <taxon>Polyphaga</taxon>
        <taxon>Elateriformia</taxon>
        <taxon>Elateroidea</taxon>
        <taxon>Lampyridae</taxon>
        <taxon>Lampyrinae</taxon>
        <taxon>Photinus</taxon>
    </lineage>
</organism>
<evidence type="ECO:0000313" key="14">
    <source>
        <dbReference type="EMBL" id="KAB0803442.1"/>
    </source>
</evidence>
<keyword evidence="5 12" id="KW-0812">Transmembrane</keyword>